<evidence type="ECO:0000256" key="11">
    <source>
        <dbReference type="SAM" id="Phobius"/>
    </source>
</evidence>
<dbReference type="PANTHER" id="PTHR43670:SF121">
    <property type="entry name" value="PROTEIN RESTRICTED TEV MOVEMENT 2"/>
    <property type="match status" value="1"/>
</dbReference>
<name>A0A398A560_BRACM</name>
<reference evidence="13 14" key="1">
    <citation type="submission" date="2018-06" db="EMBL/GenBank/DDBJ databases">
        <title>WGS assembly of Brassica rapa FPsc.</title>
        <authorList>
            <person name="Bowman J."/>
            <person name="Kohchi T."/>
            <person name="Yamato K."/>
            <person name="Jenkins J."/>
            <person name="Shu S."/>
            <person name="Ishizaki K."/>
            <person name="Yamaoka S."/>
            <person name="Nishihama R."/>
            <person name="Nakamura Y."/>
            <person name="Berger F."/>
            <person name="Adam C."/>
            <person name="Aki S."/>
            <person name="Althoff F."/>
            <person name="Araki T."/>
            <person name="Arteaga-Vazquez M."/>
            <person name="Balasubrmanian S."/>
            <person name="Bauer D."/>
            <person name="Boehm C."/>
            <person name="Briginshaw L."/>
            <person name="Caballero-Perez J."/>
            <person name="Catarino B."/>
            <person name="Chen F."/>
            <person name="Chiyoda S."/>
            <person name="Chovatia M."/>
            <person name="Davies K."/>
            <person name="Delmans M."/>
            <person name="Demura T."/>
            <person name="Dierschke T."/>
            <person name="Dolan L."/>
            <person name="Dorantes-Acosta A."/>
            <person name="Eklund D."/>
            <person name="Florent S."/>
            <person name="Flores-Sandoval E."/>
            <person name="Fujiyama A."/>
            <person name="Fukuzawa H."/>
            <person name="Galik B."/>
            <person name="Grimanelli D."/>
            <person name="Grimwood J."/>
            <person name="Grossniklaus U."/>
            <person name="Hamada T."/>
            <person name="Haseloff J."/>
            <person name="Hetherington A."/>
            <person name="Higo A."/>
            <person name="Hirakawa Y."/>
            <person name="Hundley H."/>
            <person name="Ikeda Y."/>
            <person name="Inoue K."/>
            <person name="Inoue S."/>
            <person name="Ishida S."/>
            <person name="Jia Q."/>
            <person name="Kakita M."/>
            <person name="Kanazawa T."/>
            <person name="Kawai Y."/>
            <person name="Kawashima T."/>
            <person name="Kennedy M."/>
            <person name="Kinose K."/>
            <person name="Kinoshita T."/>
            <person name="Kohara Y."/>
            <person name="Koide E."/>
            <person name="Komatsu K."/>
            <person name="Kopischke S."/>
            <person name="Kubo M."/>
            <person name="Kyozuka J."/>
            <person name="Lagercrantz U."/>
            <person name="Lin S."/>
            <person name="Lindquist E."/>
            <person name="Lipzen A."/>
            <person name="Lu C."/>
            <person name="Luna E."/>
            <person name="Martienssen R."/>
            <person name="Minamino N."/>
            <person name="Mizutani M."/>
            <person name="Mizutani M."/>
            <person name="Mochizuki N."/>
            <person name="Monte I."/>
            <person name="Mosher R."/>
            <person name="Nagasaki H."/>
            <person name="Nakagami H."/>
            <person name="Naramoto S."/>
            <person name="Nishitani K."/>
            <person name="Ohtani M."/>
            <person name="Okamoto T."/>
            <person name="Okumura M."/>
            <person name="Phillips J."/>
            <person name="Pollak B."/>
            <person name="Reinders A."/>
            <person name="Roevekamp M."/>
            <person name="Sano R."/>
            <person name="Sawa S."/>
            <person name="Schmid M."/>
            <person name="Shirakawa M."/>
            <person name="Solano R."/>
            <person name="Spunde A."/>
            <person name="Suetsugu N."/>
            <person name="Sugano S."/>
            <person name="Sugiyama A."/>
            <person name="Sun R."/>
            <person name="Suzuki Y."/>
            <person name="Takenaka M."/>
            <person name="Takezawa D."/>
            <person name="Tomogane H."/>
            <person name="Tsuzuki M."/>
            <person name="Ueda T."/>
            <person name="Umeda M."/>
            <person name="Ward J."/>
            <person name="Watanabe Y."/>
            <person name="Yazaki K."/>
            <person name="Yokoyama R."/>
            <person name="Yoshitake Y."/>
            <person name="Yotsui I."/>
            <person name="Zachgo S."/>
            <person name="Schmutz J."/>
        </authorList>
    </citation>
    <scope>NUCLEOTIDE SEQUENCE [LARGE SCALE GENOMIC DNA]</scope>
    <source>
        <strain evidence="14">cv. B-3</strain>
    </source>
</reference>
<dbReference type="GO" id="GO:0006952">
    <property type="term" value="P:defense response"/>
    <property type="evidence" value="ECO:0007669"/>
    <property type="project" value="UniProtKB-KW"/>
</dbReference>
<dbReference type="PANTHER" id="PTHR43670">
    <property type="entry name" value="HEAT SHOCK PROTEIN 26"/>
    <property type="match status" value="1"/>
</dbReference>
<evidence type="ECO:0000256" key="1">
    <source>
        <dbReference type="ARBA" id="ARBA00004162"/>
    </source>
</evidence>
<feature type="region of interest" description="Disordered" evidence="10">
    <location>
        <begin position="342"/>
        <end position="367"/>
    </location>
</feature>
<keyword evidence="2" id="KW-1003">Cell membrane</keyword>
<evidence type="ECO:0000259" key="12">
    <source>
        <dbReference type="PROSITE" id="PS01031"/>
    </source>
</evidence>
<feature type="domain" description="SHSP" evidence="12">
    <location>
        <begin position="6"/>
        <end position="110"/>
    </location>
</feature>
<dbReference type="GO" id="GO:0005886">
    <property type="term" value="C:plasma membrane"/>
    <property type="evidence" value="ECO:0007669"/>
    <property type="project" value="UniProtKB-SubCell"/>
</dbReference>
<keyword evidence="7 11" id="KW-0472">Membrane</keyword>
<evidence type="ECO:0000256" key="5">
    <source>
        <dbReference type="ARBA" id="ARBA00022821"/>
    </source>
</evidence>
<evidence type="ECO:0000256" key="9">
    <source>
        <dbReference type="RuleBase" id="RU003616"/>
    </source>
</evidence>
<dbReference type="Pfam" id="PF00011">
    <property type="entry name" value="HSP20"/>
    <property type="match status" value="1"/>
</dbReference>
<dbReference type="Proteomes" id="UP000264353">
    <property type="component" value="Chromosome A2"/>
</dbReference>
<protein>
    <recommendedName>
        <fullName evidence="12">SHSP domain-containing protein</fullName>
    </recommendedName>
</protein>
<keyword evidence="6 11" id="KW-1133">Transmembrane helix</keyword>
<dbReference type="PROSITE" id="PS01031">
    <property type="entry name" value="SHSP"/>
    <property type="match status" value="1"/>
</dbReference>
<evidence type="ECO:0000256" key="8">
    <source>
        <dbReference type="PROSITE-ProRule" id="PRU00285"/>
    </source>
</evidence>
<dbReference type="InterPro" id="IPR002068">
    <property type="entry name" value="A-crystallin/Hsp20_dom"/>
</dbReference>
<keyword evidence="5" id="KW-0611">Plant defense</keyword>
<evidence type="ECO:0000256" key="6">
    <source>
        <dbReference type="ARBA" id="ARBA00022989"/>
    </source>
</evidence>
<evidence type="ECO:0000313" key="14">
    <source>
        <dbReference type="Proteomes" id="UP000264353"/>
    </source>
</evidence>
<dbReference type="InterPro" id="IPR008978">
    <property type="entry name" value="HSP20-like_chaperone"/>
</dbReference>
<dbReference type="CDD" id="cd06464">
    <property type="entry name" value="ACD_sHsps-like"/>
    <property type="match status" value="1"/>
</dbReference>
<evidence type="ECO:0000256" key="4">
    <source>
        <dbReference type="ARBA" id="ARBA00022737"/>
    </source>
</evidence>
<dbReference type="SUPFAM" id="SSF49764">
    <property type="entry name" value="HSP20-like chaperones"/>
    <property type="match status" value="1"/>
</dbReference>
<dbReference type="Gene3D" id="2.60.40.790">
    <property type="match status" value="1"/>
</dbReference>
<comment type="similarity">
    <text evidence="8 9">Belongs to the small heat shock protein (HSP20) family.</text>
</comment>
<sequence>MAPSGEAQINFVPKSEWKDQPDATILTIDLPGFTREQVKVTFVHASKMLRVTGERPLGYRKWSCFNEMFIVPRNCLVDKIHGSFSFNTLTITMPKETITKMPNLPETPKTVAGRVEKLEEKRLLEVARKKEEEAEKIKKLLEEKEGIIRKLQEEAKAKEMAEAKRLQEEAKEKEMAEAKRLQEEAKAKEMAEAKKLQEEARAKEMAEAKKLQEEAKAKEMAEAKKLQEEAKAKEMAEAKKLEEEAKAKGKLVEEATPEKSTQEKKPVDSTKSVSERVSKVVKSAEEKLGYLGEKEKKIRKGIMEKVKGKDLTSEEKKSMVNVGVATLVLFALGAYVSYTIFSSSSSSSSTSSSSSSSPSSSTSTKPE</sequence>
<keyword evidence="4" id="KW-0677">Repeat</keyword>
<keyword evidence="3 11" id="KW-0812">Transmembrane</keyword>
<feature type="transmembrane region" description="Helical" evidence="11">
    <location>
        <begin position="319"/>
        <end position="341"/>
    </location>
</feature>
<evidence type="ECO:0000256" key="7">
    <source>
        <dbReference type="ARBA" id="ARBA00023136"/>
    </source>
</evidence>
<dbReference type="AlphaFoldDB" id="A0A398A560"/>
<proteinExistence type="inferred from homology"/>
<evidence type="ECO:0000256" key="3">
    <source>
        <dbReference type="ARBA" id="ARBA00022692"/>
    </source>
</evidence>
<evidence type="ECO:0000256" key="2">
    <source>
        <dbReference type="ARBA" id="ARBA00022475"/>
    </source>
</evidence>
<evidence type="ECO:0000313" key="13">
    <source>
        <dbReference type="EMBL" id="RID72982.1"/>
    </source>
</evidence>
<organism evidence="13 14">
    <name type="scientific">Brassica campestris</name>
    <name type="common">Field mustard</name>
    <dbReference type="NCBI Taxonomy" id="3711"/>
    <lineage>
        <taxon>Eukaryota</taxon>
        <taxon>Viridiplantae</taxon>
        <taxon>Streptophyta</taxon>
        <taxon>Embryophyta</taxon>
        <taxon>Tracheophyta</taxon>
        <taxon>Spermatophyta</taxon>
        <taxon>Magnoliopsida</taxon>
        <taxon>eudicotyledons</taxon>
        <taxon>Gunneridae</taxon>
        <taxon>Pentapetalae</taxon>
        <taxon>rosids</taxon>
        <taxon>malvids</taxon>
        <taxon>Brassicales</taxon>
        <taxon>Brassicaceae</taxon>
        <taxon>Brassiceae</taxon>
        <taxon>Brassica</taxon>
    </lineage>
</organism>
<accession>A0A398A560</accession>
<feature type="region of interest" description="Disordered" evidence="10">
    <location>
        <begin position="167"/>
        <end position="278"/>
    </location>
</feature>
<evidence type="ECO:0000256" key="10">
    <source>
        <dbReference type="SAM" id="MobiDB-lite"/>
    </source>
</evidence>
<gene>
    <name evidence="13" type="ORF">BRARA_B00156</name>
</gene>
<comment type="subcellular location">
    <subcellularLocation>
        <location evidence="1">Cell membrane</location>
        <topology evidence="1">Single-pass membrane protein</topology>
    </subcellularLocation>
</comment>
<dbReference type="EMBL" id="CM010629">
    <property type="protein sequence ID" value="RID72982.1"/>
    <property type="molecule type" value="Genomic_DNA"/>
</dbReference>